<protein>
    <submittedName>
        <fullName evidence="1">Uncharacterized protein</fullName>
    </submittedName>
</protein>
<dbReference type="AlphaFoldDB" id="A0A5J5HBM8"/>
<keyword evidence="2" id="KW-1185">Reference proteome</keyword>
<accession>A0A5J5HBM8</accession>
<dbReference type="Proteomes" id="UP000326671">
    <property type="component" value="Unassembled WGS sequence"/>
</dbReference>
<comment type="caution">
    <text evidence="1">The sequence shown here is derived from an EMBL/GenBank/DDBJ whole genome shotgun (WGS) entry which is preliminary data.</text>
</comment>
<gene>
    <name evidence="1" type="ORF">F4V44_21370</name>
</gene>
<dbReference type="InterPro" id="IPR013785">
    <property type="entry name" value="Aldolase_TIM"/>
</dbReference>
<dbReference type="OrthoDB" id="9778912at2"/>
<organism evidence="1 2">
    <name type="scientific">Niallia endozanthoxylica</name>
    <dbReference type="NCBI Taxonomy" id="2036016"/>
    <lineage>
        <taxon>Bacteria</taxon>
        <taxon>Bacillati</taxon>
        <taxon>Bacillota</taxon>
        <taxon>Bacilli</taxon>
        <taxon>Bacillales</taxon>
        <taxon>Bacillaceae</taxon>
        <taxon>Niallia</taxon>
    </lineage>
</organism>
<dbReference type="SUPFAM" id="SSF51412">
    <property type="entry name" value="Inosine monophosphate dehydrogenase (IMPDH)"/>
    <property type="match status" value="1"/>
</dbReference>
<evidence type="ECO:0000313" key="1">
    <source>
        <dbReference type="EMBL" id="KAA9017023.1"/>
    </source>
</evidence>
<reference evidence="1 2" key="1">
    <citation type="submission" date="2019-09" db="EMBL/GenBank/DDBJ databases">
        <title>Whole genome sequences of isolates from the Mars Exploration Rovers.</title>
        <authorList>
            <person name="Seuylemezian A."/>
            <person name="Vaishampayan P."/>
        </authorList>
    </citation>
    <scope>NUCLEOTIDE SEQUENCE [LARGE SCALE GENOMIC DNA]</scope>
    <source>
        <strain evidence="1 2">MER_TA_151</strain>
    </source>
</reference>
<evidence type="ECO:0000313" key="2">
    <source>
        <dbReference type="Proteomes" id="UP000326671"/>
    </source>
</evidence>
<name>A0A5J5HBM8_9BACI</name>
<sequence length="73" mass="8081">MQYPTVQGEIGNITYKVLSTAVSEAGGLGMIGCGTMNPGGAEQNILETKEMTRQPYSHEWHNARIYIRHDEAQ</sequence>
<dbReference type="Pfam" id="PF03060">
    <property type="entry name" value="NMO"/>
    <property type="match status" value="1"/>
</dbReference>
<dbReference type="EMBL" id="VYKL01000037">
    <property type="protein sequence ID" value="KAA9017023.1"/>
    <property type="molecule type" value="Genomic_DNA"/>
</dbReference>
<proteinExistence type="predicted"/>
<dbReference type="Gene3D" id="3.20.20.70">
    <property type="entry name" value="Aldolase class I"/>
    <property type="match status" value="1"/>
</dbReference>